<dbReference type="AlphaFoldDB" id="A0A0E0C6C9"/>
<keyword evidence="3" id="KW-1185">Reference proteome</keyword>
<dbReference type="Gramene" id="OMERI01G24850.1">
    <property type="protein sequence ID" value="OMERI01G24850.1"/>
    <property type="gene ID" value="OMERI01G24850"/>
</dbReference>
<sequence length="212" mass="22568">MSEPSARGSGDRGFTSSSVTYALAWELSKLVRGHRHLPPPRTPAEVESPLPTSAENSRSRARVPWPDPLPLSLEEKAGELAAISFAVGIRHRHRDDPPLTLAKKGRWRGSIATAVVVALPLPTKVAGSSELASRDQIRCRCHSRRGGGEARELAGKSGAAACEEGEREKPARSLWIRRGHGGDGRDPADRGGGGEQIDTKDGGNTICPPLPS</sequence>
<proteinExistence type="predicted"/>
<organism evidence="2">
    <name type="scientific">Oryza meridionalis</name>
    <dbReference type="NCBI Taxonomy" id="40149"/>
    <lineage>
        <taxon>Eukaryota</taxon>
        <taxon>Viridiplantae</taxon>
        <taxon>Streptophyta</taxon>
        <taxon>Embryophyta</taxon>
        <taxon>Tracheophyta</taxon>
        <taxon>Spermatophyta</taxon>
        <taxon>Magnoliopsida</taxon>
        <taxon>Liliopsida</taxon>
        <taxon>Poales</taxon>
        <taxon>Poaceae</taxon>
        <taxon>BOP clade</taxon>
        <taxon>Oryzoideae</taxon>
        <taxon>Oryzeae</taxon>
        <taxon>Oryzinae</taxon>
        <taxon>Oryza</taxon>
    </lineage>
</organism>
<evidence type="ECO:0000313" key="2">
    <source>
        <dbReference type="EnsemblPlants" id="OMERI01G24850.1"/>
    </source>
</evidence>
<reference evidence="2" key="1">
    <citation type="submission" date="2015-04" db="UniProtKB">
        <authorList>
            <consortium name="EnsemblPlants"/>
        </authorList>
    </citation>
    <scope>IDENTIFICATION</scope>
</reference>
<accession>A0A0E0C6C9</accession>
<feature type="region of interest" description="Disordered" evidence="1">
    <location>
        <begin position="143"/>
        <end position="212"/>
    </location>
</feature>
<dbReference type="HOGENOM" id="CLU_1301417_0_0_1"/>
<name>A0A0E0C6C9_9ORYZ</name>
<evidence type="ECO:0000256" key="1">
    <source>
        <dbReference type="SAM" id="MobiDB-lite"/>
    </source>
</evidence>
<dbReference type="Proteomes" id="UP000008021">
    <property type="component" value="Chromosome 1"/>
</dbReference>
<dbReference type="EnsemblPlants" id="OMERI01G24850.1">
    <property type="protein sequence ID" value="OMERI01G24850.1"/>
    <property type="gene ID" value="OMERI01G24850"/>
</dbReference>
<evidence type="ECO:0000313" key="3">
    <source>
        <dbReference type="Proteomes" id="UP000008021"/>
    </source>
</evidence>
<feature type="region of interest" description="Disordered" evidence="1">
    <location>
        <begin position="34"/>
        <end position="64"/>
    </location>
</feature>
<feature type="compositionally biased region" description="Basic and acidic residues" evidence="1">
    <location>
        <begin position="180"/>
        <end position="189"/>
    </location>
</feature>
<reference evidence="2" key="2">
    <citation type="submission" date="2018-05" db="EMBL/GenBank/DDBJ databases">
        <title>OmerRS3 (Oryza meridionalis Reference Sequence Version 3).</title>
        <authorList>
            <person name="Zhang J."/>
            <person name="Kudrna D."/>
            <person name="Lee S."/>
            <person name="Talag J."/>
            <person name="Welchert J."/>
            <person name="Wing R.A."/>
        </authorList>
    </citation>
    <scope>NUCLEOTIDE SEQUENCE [LARGE SCALE GENOMIC DNA]</scope>
    <source>
        <strain evidence="2">cv. OR44</strain>
    </source>
</reference>
<protein>
    <submittedName>
        <fullName evidence="2">Uncharacterized protein</fullName>
    </submittedName>
</protein>